<dbReference type="AlphaFoldDB" id="A0A1W0E3F8"/>
<evidence type="ECO:0000313" key="2">
    <source>
        <dbReference type="EMBL" id="OQS53739.1"/>
    </source>
</evidence>
<evidence type="ECO:0000256" key="1">
    <source>
        <dbReference type="SAM" id="MobiDB-lite"/>
    </source>
</evidence>
<comment type="caution">
    <text evidence="2">The sequence shown here is derived from an EMBL/GenBank/DDBJ whole genome shotgun (WGS) entry which is preliminary data.</text>
</comment>
<sequence>MKNIGEDDLNPFGGKINKKKDKKKGMMVGPDDISDILKNLPKKDDHDSSDSNPFIKSDPILPTKNKKYNSPDNDDFKPKRMDFFK</sequence>
<dbReference type="Proteomes" id="UP000192758">
    <property type="component" value="Unassembled WGS sequence"/>
</dbReference>
<gene>
    <name evidence="2" type="ORF">EHP00_759</name>
</gene>
<organism evidence="2 3">
    <name type="scientific">Ecytonucleospora hepatopenaei</name>
    <dbReference type="NCBI Taxonomy" id="646526"/>
    <lineage>
        <taxon>Eukaryota</taxon>
        <taxon>Fungi</taxon>
        <taxon>Fungi incertae sedis</taxon>
        <taxon>Microsporidia</taxon>
        <taxon>Enterocytozoonidae</taxon>
        <taxon>Ecytonucleospora</taxon>
    </lineage>
</organism>
<dbReference type="VEuPathDB" id="MicrosporidiaDB:EHP00_759"/>
<dbReference type="OrthoDB" id="10613084at2759"/>
<name>A0A1W0E3F8_9MICR</name>
<evidence type="ECO:0000313" key="3">
    <source>
        <dbReference type="Proteomes" id="UP000192758"/>
    </source>
</evidence>
<feature type="compositionally biased region" description="Basic and acidic residues" evidence="1">
    <location>
        <begin position="74"/>
        <end position="85"/>
    </location>
</feature>
<dbReference type="EMBL" id="MNPJ01000026">
    <property type="protein sequence ID" value="OQS53739.1"/>
    <property type="molecule type" value="Genomic_DNA"/>
</dbReference>
<feature type="compositionally biased region" description="Basic residues" evidence="1">
    <location>
        <begin position="16"/>
        <end position="25"/>
    </location>
</feature>
<protein>
    <submittedName>
        <fullName evidence="2">Uncharacterized protein</fullName>
    </submittedName>
</protein>
<proteinExistence type="predicted"/>
<accession>A0A1W0E3F8</accession>
<reference evidence="2 3" key="1">
    <citation type="journal article" date="2017" name="Environ. Microbiol.">
        <title>Decay of the glycolytic pathway and adaptation to intranuclear parasitism within Enterocytozoonidae microsporidia.</title>
        <authorList>
            <person name="Wiredu Boakye D."/>
            <person name="Jaroenlak P."/>
            <person name="Prachumwat A."/>
            <person name="Williams T.A."/>
            <person name="Bateman K.S."/>
            <person name="Itsathitphaisarn O."/>
            <person name="Sritunyalucksana K."/>
            <person name="Paszkiewicz K.H."/>
            <person name="Moore K.A."/>
            <person name="Stentiford G.D."/>
            <person name="Williams B.A."/>
        </authorList>
    </citation>
    <scope>NUCLEOTIDE SEQUENCE [LARGE SCALE GENOMIC DNA]</scope>
    <source>
        <strain evidence="2 3">TH1</strain>
    </source>
</reference>
<keyword evidence="3" id="KW-1185">Reference proteome</keyword>
<feature type="region of interest" description="Disordered" evidence="1">
    <location>
        <begin position="1"/>
        <end position="85"/>
    </location>
</feature>